<comment type="similarity">
    <text evidence="1 6">Belongs to the FMO family.</text>
</comment>
<dbReference type="GO" id="GO:0050661">
    <property type="term" value="F:NADP binding"/>
    <property type="evidence" value="ECO:0007669"/>
    <property type="project" value="InterPro"/>
</dbReference>
<dbReference type="PIRSF" id="PIRSF000332">
    <property type="entry name" value="FMO"/>
    <property type="match status" value="1"/>
</dbReference>
<dbReference type="PANTHER" id="PTHR23023">
    <property type="entry name" value="DIMETHYLANILINE MONOOXYGENASE"/>
    <property type="match status" value="1"/>
</dbReference>
<dbReference type="Gramene" id="HORVU.MOREX.r3.6HG0633520.1">
    <property type="protein sequence ID" value="HORVU.MOREX.r3.6HG0633520.1"/>
    <property type="gene ID" value="HORVU.MOREX.r3.6HG0633520"/>
</dbReference>
<evidence type="ECO:0000313" key="7">
    <source>
        <dbReference type="EnsemblPlants" id="HORVU.MOREX.r3.6HG0633520.1"/>
    </source>
</evidence>
<dbReference type="GO" id="GO:0004499">
    <property type="term" value="F:N,N-dimethylaniline monooxygenase activity"/>
    <property type="evidence" value="ECO:0007669"/>
    <property type="project" value="InterPro"/>
</dbReference>
<evidence type="ECO:0000256" key="4">
    <source>
        <dbReference type="ARBA" id="ARBA00022857"/>
    </source>
</evidence>
<accession>A0A8I6YFN6</accession>
<keyword evidence="4" id="KW-0521">NADP</keyword>
<dbReference type="SMR" id="A0A8I6YFN6"/>
<dbReference type="SUPFAM" id="SSF51905">
    <property type="entry name" value="FAD/NAD(P)-binding domain"/>
    <property type="match status" value="2"/>
</dbReference>
<evidence type="ECO:0000313" key="8">
    <source>
        <dbReference type="Proteomes" id="UP000011116"/>
    </source>
</evidence>
<dbReference type="Pfam" id="PF00743">
    <property type="entry name" value="FMO-like"/>
    <property type="match status" value="2"/>
</dbReference>
<name>A0A8I6YFN6_HORVV</name>
<reference evidence="8" key="1">
    <citation type="journal article" date="2012" name="Nature">
        <title>A physical, genetic and functional sequence assembly of the barley genome.</title>
        <authorList>
            <consortium name="The International Barley Genome Sequencing Consortium"/>
            <person name="Mayer K.F."/>
            <person name="Waugh R."/>
            <person name="Brown J.W."/>
            <person name="Schulman A."/>
            <person name="Langridge P."/>
            <person name="Platzer M."/>
            <person name="Fincher G.B."/>
            <person name="Muehlbauer G.J."/>
            <person name="Sato K."/>
            <person name="Close T.J."/>
            <person name="Wise R.P."/>
            <person name="Stein N."/>
        </authorList>
    </citation>
    <scope>NUCLEOTIDE SEQUENCE [LARGE SCALE GENOMIC DNA]</scope>
    <source>
        <strain evidence="8">cv. Morex</strain>
    </source>
</reference>
<evidence type="ECO:0000256" key="2">
    <source>
        <dbReference type="ARBA" id="ARBA00022630"/>
    </source>
</evidence>
<keyword evidence="6" id="KW-0503">Monooxygenase</keyword>
<dbReference type="EC" id="1.-.-.-" evidence="6"/>
<dbReference type="PRINTS" id="PR00370">
    <property type="entry name" value="FMOXYGENASE"/>
</dbReference>
<keyword evidence="8" id="KW-1185">Reference proteome</keyword>
<reference evidence="7" key="3">
    <citation type="submission" date="2022-01" db="UniProtKB">
        <authorList>
            <consortium name="EnsemblPlants"/>
        </authorList>
    </citation>
    <scope>IDENTIFICATION</scope>
    <source>
        <strain evidence="7">subsp. vulgare</strain>
    </source>
</reference>
<keyword evidence="2 6" id="KW-0285">Flavoprotein</keyword>
<comment type="cofactor">
    <cofactor evidence="6">
        <name>FAD</name>
        <dbReference type="ChEBI" id="CHEBI:57692"/>
    </cofactor>
</comment>
<evidence type="ECO:0000256" key="6">
    <source>
        <dbReference type="RuleBase" id="RU361177"/>
    </source>
</evidence>
<dbReference type="Gene3D" id="3.50.50.60">
    <property type="entry name" value="FAD/NAD(P)-binding domain"/>
    <property type="match status" value="3"/>
</dbReference>
<reference evidence="7" key="2">
    <citation type="submission" date="2020-10" db="EMBL/GenBank/DDBJ databases">
        <authorList>
            <person name="Scholz U."/>
            <person name="Mascher M."/>
            <person name="Fiebig A."/>
        </authorList>
    </citation>
    <scope>NUCLEOTIDE SEQUENCE [LARGE SCALE GENOMIC DNA]</scope>
    <source>
        <strain evidence="7">cv. Morex</strain>
    </source>
</reference>
<dbReference type="InterPro" id="IPR036188">
    <property type="entry name" value="FAD/NAD-bd_sf"/>
</dbReference>
<proteinExistence type="inferred from homology"/>
<dbReference type="InterPro" id="IPR020946">
    <property type="entry name" value="Flavin_mOase-like"/>
</dbReference>
<evidence type="ECO:0000256" key="1">
    <source>
        <dbReference type="ARBA" id="ARBA00009183"/>
    </source>
</evidence>
<keyword evidence="5 6" id="KW-0560">Oxidoreductase</keyword>
<organism evidence="7 8">
    <name type="scientific">Hordeum vulgare subsp. vulgare</name>
    <name type="common">Domesticated barley</name>
    <dbReference type="NCBI Taxonomy" id="112509"/>
    <lineage>
        <taxon>Eukaryota</taxon>
        <taxon>Viridiplantae</taxon>
        <taxon>Streptophyta</taxon>
        <taxon>Embryophyta</taxon>
        <taxon>Tracheophyta</taxon>
        <taxon>Spermatophyta</taxon>
        <taxon>Magnoliopsida</taxon>
        <taxon>Liliopsida</taxon>
        <taxon>Poales</taxon>
        <taxon>Poaceae</taxon>
        <taxon>BOP clade</taxon>
        <taxon>Pooideae</taxon>
        <taxon>Triticodae</taxon>
        <taxon>Triticeae</taxon>
        <taxon>Hordeinae</taxon>
        <taxon>Hordeum</taxon>
    </lineage>
</organism>
<dbReference type="Proteomes" id="UP000011116">
    <property type="component" value="Chromosome 6H"/>
</dbReference>
<dbReference type="Gramene" id="HORVU.MOREX.r2.6HG0526180.1">
    <property type="protein sequence ID" value="HORVU.MOREX.r2.6HG0526180.1"/>
    <property type="gene ID" value="HORVU.MOREX.r2.6HG0526180"/>
</dbReference>
<dbReference type="GO" id="GO:0004497">
    <property type="term" value="F:monooxygenase activity"/>
    <property type="evidence" value="ECO:0000318"/>
    <property type="project" value="GO_Central"/>
</dbReference>
<dbReference type="GO" id="GO:0050660">
    <property type="term" value="F:flavin adenine dinucleotide binding"/>
    <property type="evidence" value="ECO:0007669"/>
    <property type="project" value="InterPro"/>
</dbReference>
<dbReference type="AlphaFoldDB" id="A0A8I6YFN6"/>
<keyword evidence="3 6" id="KW-0274">FAD</keyword>
<sequence length="411" mass="45750">MPSRRVAVIGAGASGLVAARELRREGHSPVVLERAAAIGGTWPYDDEHSSVYASLRVNSPRECMGFLDFPFVAGTEGDPRRYPGHREVLRYLEAFAARFDLHGLVRLQTEVVSVRRRAVAAAGWSVSYRSKKLAGVGNEVEEEVFDAVVVCNGHFAERRLADIPGRGLAREADAQPQLSCPRPISRAGCSEVHVADRSLPSTDFPCDTARCHNLWFHPVIQGAEEDGGVVFQDGTRVKADVIIHCTGYKYNYPFLTDNDCVISVDDNRVGPLYKHVFPPLLAPHISFIGLPFKGILFPMFQLQSNWVAGVLSGRIKLPSQEEMMHDVAIAYSELEARGCPKRYTHDLGGGTTYEYDDWLAEQCGQEGIGGWRKAMYIAARKNVVNRPGSYRDEWDDSHLLPQAHQEFTKYF</sequence>
<evidence type="ECO:0000256" key="3">
    <source>
        <dbReference type="ARBA" id="ARBA00022827"/>
    </source>
</evidence>
<evidence type="ECO:0000256" key="5">
    <source>
        <dbReference type="ARBA" id="ARBA00023002"/>
    </source>
</evidence>
<protein>
    <recommendedName>
        <fullName evidence="6">Flavin-containing monooxygenase</fullName>
        <ecNumber evidence="6">1.-.-.-</ecNumber>
    </recommendedName>
</protein>
<dbReference type="InterPro" id="IPR000960">
    <property type="entry name" value="Flavin_mOase"/>
</dbReference>
<dbReference type="InterPro" id="IPR050346">
    <property type="entry name" value="FMO-like"/>
</dbReference>
<dbReference type="EnsemblPlants" id="HORVU.MOREX.r3.6HG0633520.1">
    <property type="protein sequence ID" value="HORVU.MOREX.r3.6HG0633520.1"/>
    <property type="gene ID" value="HORVU.MOREX.r3.6HG0633520"/>
</dbReference>